<accession>A0ABW5E1D3</accession>
<evidence type="ECO:0000313" key="1">
    <source>
        <dbReference type="EMBL" id="MFD2276376.1"/>
    </source>
</evidence>
<dbReference type="RefSeq" id="WP_377092561.1">
    <property type="nucleotide sequence ID" value="NZ_JBHSJM010000001.1"/>
</dbReference>
<sequence length="60" mass="6326">MSAGFPESGSACCFLSANILGYSSSKLHETSRLSFFTGHSIISAGIALQNKTLHPTTHRG</sequence>
<evidence type="ECO:0000313" key="2">
    <source>
        <dbReference type="Proteomes" id="UP001597297"/>
    </source>
</evidence>
<dbReference type="EMBL" id="JBHUJC010000023">
    <property type="protein sequence ID" value="MFD2276376.1"/>
    <property type="molecule type" value="Genomic_DNA"/>
</dbReference>
<protein>
    <submittedName>
        <fullName evidence="1">Uncharacterized protein</fullName>
    </submittedName>
</protein>
<reference evidence="2" key="1">
    <citation type="journal article" date="2019" name="Int. J. Syst. Evol. Microbiol.">
        <title>The Global Catalogue of Microorganisms (GCM) 10K type strain sequencing project: providing services to taxonomists for standard genome sequencing and annotation.</title>
        <authorList>
            <consortium name="The Broad Institute Genomics Platform"/>
            <consortium name="The Broad Institute Genome Sequencing Center for Infectious Disease"/>
            <person name="Wu L."/>
            <person name="Ma J."/>
        </authorList>
    </citation>
    <scope>NUCLEOTIDE SEQUENCE [LARGE SCALE GENOMIC DNA]</scope>
    <source>
        <strain evidence="2">JCM 16545</strain>
    </source>
</reference>
<proteinExistence type="predicted"/>
<gene>
    <name evidence="1" type="ORF">ACFSQZ_07840</name>
</gene>
<keyword evidence="2" id="KW-1185">Reference proteome</keyword>
<dbReference type="Proteomes" id="UP001597297">
    <property type="component" value="Unassembled WGS sequence"/>
</dbReference>
<comment type="caution">
    <text evidence="1">The sequence shown here is derived from an EMBL/GenBank/DDBJ whole genome shotgun (WGS) entry which is preliminary data.</text>
</comment>
<name>A0ABW5E1D3_9BACT</name>
<organism evidence="1 2">
    <name type="scientific">Rubritalea spongiae</name>
    <dbReference type="NCBI Taxonomy" id="430797"/>
    <lineage>
        <taxon>Bacteria</taxon>
        <taxon>Pseudomonadati</taxon>
        <taxon>Verrucomicrobiota</taxon>
        <taxon>Verrucomicrobiia</taxon>
        <taxon>Verrucomicrobiales</taxon>
        <taxon>Rubritaleaceae</taxon>
        <taxon>Rubritalea</taxon>
    </lineage>
</organism>